<dbReference type="InterPro" id="IPR017441">
    <property type="entry name" value="Protein_kinase_ATP_BS"/>
</dbReference>
<dbReference type="Pfam" id="PF00069">
    <property type="entry name" value="Pkinase"/>
    <property type="match status" value="2"/>
</dbReference>
<comment type="subcellular location">
    <subcellularLocation>
        <location evidence="1">Membrane</location>
        <topology evidence="1">Single-pass membrane protein</topology>
    </subcellularLocation>
</comment>
<dbReference type="PROSITE" id="PS51450">
    <property type="entry name" value="LRR"/>
    <property type="match status" value="1"/>
</dbReference>
<dbReference type="EMBL" id="BDDD01001434">
    <property type="protein sequence ID" value="GAV75936.1"/>
    <property type="molecule type" value="Genomic_DNA"/>
</dbReference>
<evidence type="ECO:0000256" key="5">
    <source>
        <dbReference type="ARBA" id="ARBA00022679"/>
    </source>
</evidence>
<dbReference type="Gene3D" id="2.60.120.430">
    <property type="entry name" value="Galactose-binding lectin"/>
    <property type="match status" value="1"/>
</dbReference>
<accession>A0A1Q3C6M1</accession>
<keyword evidence="8" id="KW-0677">Repeat</keyword>
<evidence type="ECO:0000256" key="6">
    <source>
        <dbReference type="ARBA" id="ARBA00022692"/>
    </source>
</evidence>
<feature type="domain" description="Protein kinase" evidence="18">
    <location>
        <begin position="924"/>
        <end position="1196"/>
    </location>
</feature>
<evidence type="ECO:0000256" key="15">
    <source>
        <dbReference type="PROSITE-ProRule" id="PRU10141"/>
    </source>
</evidence>
<feature type="binding site" evidence="15">
    <location>
        <position position="952"/>
    </location>
    <ligand>
        <name>ATP</name>
        <dbReference type="ChEBI" id="CHEBI:30616"/>
    </ligand>
</feature>
<feature type="signal peptide" evidence="17">
    <location>
        <begin position="1"/>
        <end position="20"/>
    </location>
</feature>
<evidence type="ECO:0000256" key="17">
    <source>
        <dbReference type="SAM" id="SignalP"/>
    </source>
</evidence>
<protein>
    <submittedName>
        <fullName evidence="19">Pkinase domain-containing protein/Malectin_like domain-containing protein/LRR_8 domain-containing protein</fullName>
    </submittedName>
</protein>
<dbReference type="Gene3D" id="3.30.200.20">
    <property type="entry name" value="Phosphorylase Kinase, domain 1"/>
    <property type="match status" value="2"/>
</dbReference>
<dbReference type="PROSITE" id="PS00107">
    <property type="entry name" value="PROTEIN_KINASE_ATP"/>
    <property type="match status" value="2"/>
</dbReference>
<dbReference type="InterPro" id="IPR032675">
    <property type="entry name" value="LRR_dom_sf"/>
</dbReference>
<evidence type="ECO:0000256" key="10">
    <source>
        <dbReference type="ARBA" id="ARBA00022777"/>
    </source>
</evidence>
<dbReference type="SUPFAM" id="SSF52058">
    <property type="entry name" value="L domain-like"/>
    <property type="match status" value="1"/>
</dbReference>
<dbReference type="SMART" id="SM00220">
    <property type="entry name" value="S_TKc"/>
    <property type="match status" value="2"/>
</dbReference>
<dbReference type="Pfam" id="PF12819">
    <property type="entry name" value="Malectin_like"/>
    <property type="match status" value="1"/>
</dbReference>
<dbReference type="FunFam" id="3.30.200.20:FF:000394">
    <property type="entry name" value="Leucine-rich repeat receptor-like protein kinase"/>
    <property type="match status" value="1"/>
</dbReference>
<dbReference type="InterPro" id="IPR008271">
    <property type="entry name" value="Ser/Thr_kinase_AS"/>
</dbReference>
<proteinExistence type="predicted"/>
<evidence type="ECO:0000256" key="16">
    <source>
        <dbReference type="SAM" id="Phobius"/>
    </source>
</evidence>
<name>A0A1Q3C6M1_CEPFO</name>
<keyword evidence="5" id="KW-0808">Transferase</keyword>
<dbReference type="InterPro" id="IPR000719">
    <property type="entry name" value="Prot_kinase_dom"/>
</dbReference>
<dbReference type="InParanoid" id="A0A1Q3C6M1"/>
<dbReference type="AlphaFoldDB" id="A0A1Q3C6M1"/>
<dbReference type="STRING" id="3775.A0A1Q3C6M1"/>
<dbReference type="Pfam" id="PF00560">
    <property type="entry name" value="LRR_1"/>
    <property type="match status" value="1"/>
</dbReference>
<feature type="binding site" evidence="15">
    <location>
        <position position="592"/>
    </location>
    <ligand>
        <name>ATP</name>
        <dbReference type="ChEBI" id="CHEBI:30616"/>
    </ligand>
</feature>
<feature type="transmembrane region" description="Helical" evidence="16">
    <location>
        <begin position="503"/>
        <end position="528"/>
    </location>
</feature>
<dbReference type="SUPFAM" id="SSF56112">
    <property type="entry name" value="Protein kinase-like (PK-like)"/>
    <property type="match status" value="2"/>
</dbReference>
<dbReference type="GO" id="GO:0016020">
    <property type="term" value="C:membrane"/>
    <property type="evidence" value="ECO:0007669"/>
    <property type="project" value="UniProtKB-SubCell"/>
</dbReference>
<keyword evidence="3" id="KW-0597">Phosphoprotein</keyword>
<evidence type="ECO:0000259" key="18">
    <source>
        <dbReference type="PROSITE" id="PS50011"/>
    </source>
</evidence>
<keyword evidence="13 16" id="KW-0472">Membrane</keyword>
<keyword evidence="6 16" id="KW-0812">Transmembrane</keyword>
<keyword evidence="10 19" id="KW-0418">Kinase</keyword>
<evidence type="ECO:0000313" key="20">
    <source>
        <dbReference type="Proteomes" id="UP000187406"/>
    </source>
</evidence>
<keyword evidence="12 16" id="KW-1133">Transmembrane helix</keyword>
<evidence type="ECO:0000256" key="12">
    <source>
        <dbReference type="ARBA" id="ARBA00022989"/>
    </source>
</evidence>
<evidence type="ECO:0000256" key="3">
    <source>
        <dbReference type="ARBA" id="ARBA00022553"/>
    </source>
</evidence>
<evidence type="ECO:0000256" key="13">
    <source>
        <dbReference type="ARBA" id="ARBA00023136"/>
    </source>
</evidence>
<keyword evidence="4" id="KW-0433">Leucine-rich repeat</keyword>
<dbReference type="InterPro" id="IPR011009">
    <property type="entry name" value="Kinase-like_dom_sf"/>
</dbReference>
<dbReference type="InterPro" id="IPR024788">
    <property type="entry name" value="Malectin-like_Carb-bd_dom"/>
</dbReference>
<keyword evidence="7 17" id="KW-0732">Signal</keyword>
<feature type="non-terminal residue" evidence="19">
    <location>
        <position position="1199"/>
    </location>
</feature>
<dbReference type="PROSITE" id="PS00108">
    <property type="entry name" value="PROTEIN_KINASE_ST"/>
    <property type="match status" value="2"/>
</dbReference>
<evidence type="ECO:0000256" key="9">
    <source>
        <dbReference type="ARBA" id="ARBA00022741"/>
    </source>
</evidence>
<comment type="caution">
    <text evidence="19">The sequence shown here is derived from an EMBL/GenBank/DDBJ whole genome shotgun (WGS) entry which is preliminary data.</text>
</comment>
<evidence type="ECO:0000256" key="7">
    <source>
        <dbReference type="ARBA" id="ARBA00022729"/>
    </source>
</evidence>
<evidence type="ECO:0000256" key="14">
    <source>
        <dbReference type="ARBA" id="ARBA00023170"/>
    </source>
</evidence>
<dbReference type="Gene3D" id="1.10.510.10">
    <property type="entry name" value="Transferase(Phosphotransferase) domain 1"/>
    <property type="match status" value="2"/>
</dbReference>
<dbReference type="GO" id="GO:0004674">
    <property type="term" value="F:protein serine/threonine kinase activity"/>
    <property type="evidence" value="ECO:0007669"/>
    <property type="project" value="UniProtKB-KW"/>
</dbReference>
<dbReference type="PANTHER" id="PTHR45631">
    <property type="entry name" value="OS07G0107800 PROTEIN-RELATED"/>
    <property type="match status" value="1"/>
</dbReference>
<evidence type="ECO:0000256" key="4">
    <source>
        <dbReference type="ARBA" id="ARBA00022614"/>
    </source>
</evidence>
<keyword evidence="9 15" id="KW-0547">Nucleotide-binding</keyword>
<dbReference type="GO" id="GO:0005524">
    <property type="term" value="F:ATP binding"/>
    <property type="evidence" value="ECO:0007669"/>
    <property type="project" value="UniProtKB-UniRule"/>
</dbReference>
<evidence type="ECO:0000256" key="11">
    <source>
        <dbReference type="ARBA" id="ARBA00022840"/>
    </source>
</evidence>
<dbReference type="FunFam" id="1.10.510.10:FF:000146">
    <property type="entry name" value="LRR receptor-like serine/threonine-protein kinase IOS1"/>
    <property type="match status" value="2"/>
</dbReference>
<dbReference type="CDD" id="cd14066">
    <property type="entry name" value="STKc_IRAK"/>
    <property type="match status" value="1"/>
</dbReference>
<evidence type="ECO:0000313" key="19">
    <source>
        <dbReference type="EMBL" id="GAV75936.1"/>
    </source>
</evidence>
<dbReference type="Proteomes" id="UP000187406">
    <property type="component" value="Unassembled WGS sequence"/>
</dbReference>
<keyword evidence="14" id="KW-0675">Receptor</keyword>
<feature type="chain" id="PRO_5012185212" evidence="17">
    <location>
        <begin position="21"/>
        <end position="1199"/>
    </location>
</feature>
<sequence length="1199" mass="133246">MFKCFLFAVFGFALIAPLHAQDQSGFISIDCGSSSSYTDQTTGIEYVTDATFIDTGVSNSVSVSYRIDANPQLLWTLRSFPEATRNCYNVGLLRSNRYLIRATFLYGNYDGQGKIPQFDMHVGPNVFDSVIMANESTIITKEIIHMPTSNYIDICLVNTGRGTPFISGLEFRLLKNTTYVSQSGSLDRFARLDVASTTNETIRFKDDVYDRIWAPYHYFEWAELRNNGTIDATGSNDFHPPANVMRSAATPINEDKALELTINMDDPTSKFYVYLHFCELVVLNANQSRSFNISLNGNQLYGPVVPDYLFTTTIYTPTVLSQSSYKFSIQKTENSTLPPILNGIEFFTVKDLFQSETVPKDVDAILSIKSVYALKRDWGGDPCAPLAYVWDGVNCSYSGYDPPKITSLDLSSSGLIGEIAPSLSNLTNLQSLDLSNNNLTGPVPEFLSQLPLTVLNLQDNMLTGSVPIELIKKSEAGLLSLSVGGNSNLLCSSISCKKKKTSVVAPVVASVAALLFLLIVAFATFLGLKRKKQHALLVGKHNKTNESLELKKRRFTYSEILEITNNLETIIGEGGFGKVYLGFLEENEVAVKILSLSSRQGYTQFLAEVKLLMRVHHRNLTTLVGYCDEDDTKIALVYEYMANGNLSQHLSGVNTSSSILSWEGRLRIAMEAGQGLEYLHNGCKPPIVHRDVKTANILLNDKFQAKMADFGLSKSFPVEGGTNISHVSTVVAGTPGYLDPEYYVSSRLSEKSDVFSFGVVLLEIITCRPVITNTEENNHISQWVSYMLTSGDINTIVDPRLQGDFDTNSVWKAVELAMACVSQSSSRRPNMNQIVVELKECLAMELNRRQGRNGNDQSQDSYEMFTVNMTTGLAPLARDLSNNSLTGVVPDFLSELASLTVLTYDSFELKSRQFTYSEILKITNNFERVLGKGGFGTVYEGCVDDSQLVAVKMLSQSSAQGYKQFQTESITLDHYFSLIILNLTTNQGCKVQTKVNQHVLTFFSMDAVDRNIDLLNWEERLQIAIEAAQGLEYLHNGCKPPIIHRDVKSTNILLNEKLQAKLADFGLSRTFQSEGVTHVSTIVAGTPGYLDPEYYISNRLNEKSDVYSFGIVLLEIISSRPVIAENYDHEKTHITQWVNLMLAKGDINNMVDPNLEGQFDTNSVWKAVEIAMTCVSPTPNTRPNMNHVVMELNECLAIE</sequence>
<keyword evidence="20" id="KW-1185">Reference proteome</keyword>
<dbReference type="PROSITE" id="PS50011">
    <property type="entry name" value="PROTEIN_KINASE_DOM"/>
    <property type="match status" value="2"/>
</dbReference>
<evidence type="ECO:0000256" key="2">
    <source>
        <dbReference type="ARBA" id="ARBA00022527"/>
    </source>
</evidence>
<feature type="domain" description="Protein kinase" evidence="18">
    <location>
        <begin position="565"/>
        <end position="842"/>
    </location>
</feature>
<dbReference type="Gene3D" id="3.80.10.10">
    <property type="entry name" value="Ribonuclease Inhibitor"/>
    <property type="match status" value="1"/>
</dbReference>
<dbReference type="FunFam" id="3.80.10.10:FF:000129">
    <property type="entry name" value="Leucine-rich repeat receptor-like kinase"/>
    <property type="match status" value="1"/>
</dbReference>
<dbReference type="PANTHER" id="PTHR45631:SF202">
    <property type="entry name" value="SENESCENCE-INDUCED RECEPTOR-LIKE SERINE_THREONINE-PROTEIN KINASE"/>
    <property type="match status" value="1"/>
</dbReference>
<gene>
    <name evidence="19" type="ORF">CFOL_v3_19412</name>
</gene>
<dbReference type="InterPro" id="IPR001611">
    <property type="entry name" value="Leu-rich_rpt"/>
</dbReference>
<evidence type="ECO:0000256" key="8">
    <source>
        <dbReference type="ARBA" id="ARBA00022737"/>
    </source>
</evidence>
<dbReference type="FunCoup" id="A0A1Q3C6M1">
    <property type="interactions" value="101"/>
</dbReference>
<keyword evidence="2" id="KW-0723">Serine/threonine-protein kinase</keyword>
<keyword evidence="11 15" id="KW-0067">ATP-binding</keyword>
<dbReference type="OrthoDB" id="2017114at2759"/>
<organism evidence="19 20">
    <name type="scientific">Cephalotus follicularis</name>
    <name type="common">Albany pitcher plant</name>
    <dbReference type="NCBI Taxonomy" id="3775"/>
    <lineage>
        <taxon>Eukaryota</taxon>
        <taxon>Viridiplantae</taxon>
        <taxon>Streptophyta</taxon>
        <taxon>Embryophyta</taxon>
        <taxon>Tracheophyta</taxon>
        <taxon>Spermatophyta</taxon>
        <taxon>Magnoliopsida</taxon>
        <taxon>eudicotyledons</taxon>
        <taxon>Gunneridae</taxon>
        <taxon>Pentapetalae</taxon>
        <taxon>rosids</taxon>
        <taxon>fabids</taxon>
        <taxon>Oxalidales</taxon>
        <taxon>Cephalotaceae</taxon>
        <taxon>Cephalotus</taxon>
    </lineage>
</organism>
<reference evidence="20" key="1">
    <citation type="submission" date="2016-04" db="EMBL/GenBank/DDBJ databases">
        <title>Cephalotus genome sequencing.</title>
        <authorList>
            <person name="Fukushima K."/>
            <person name="Hasebe M."/>
            <person name="Fang X."/>
        </authorList>
    </citation>
    <scope>NUCLEOTIDE SEQUENCE [LARGE SCALE GENOMIC DNA]</scope>
    <source>
        <strain evidence="20">cv. St1</strain>
    </source>
</reference>
<evidence type="ECO:0000256" key="1">
    <source>
        <dbReference type="ARBA" id="ARBA00004167"/>
    </source>
</evidence>